<dbReference type="EMBL" id="JN698994">
    <property type="protein sequence ID" value="AER47615.1"/>
    <property type="molecule type" value="Genomic_DNA"/>
</dbReference>
<name>G8I4H1_9CAUD</name>
<organism evidence="1 2">
    <name type="scientific">Mycobacterium phage DS6A</name>
    <dbReference type="NCBI Taxonomy" id="45764"/>
    <lineage>
        <taxon>Viruses</taxon>
        <taxon>Duplodnaviria</taxon>
        <taxon>Heunggongvirae</taxon>
        <taxon>Uroviricota</taxon>
        <taxon>Caudoviricetes</taxon>
        <taxon>Hnatkovirus</taxon>
        <taxon>Hnatkovirus DS6A</taxon>
    </lineage>
</organism>
<reference evidence="1 2" key="1">
    <citation type="journal article" date="2012" name="J. Virol.">
        <title>Complete Genome Sequences of 138 Mycobacteriophages.</title>
        <authorList>
            <consortium name="the Science Education Alliance Phage Hunters Advancing Genomics and Evolutionary Science Program"/>
            <consortium name="the KwaZulu-Natal Research Institute for Tuberculosis and HIV Mycobacterial Genetics Course Students"/>
            <consortium name="the Phage Hunters Integrating Research and Education Program"/>
            <person name="Hatfull G.F."/>
        </authorList>
    </citation>
    <scope>NUCLEOTIDE SEQUENCE [LARGE SCALE GENOMIC DNA]</scope>
</reference>
<dbReference type="RefSeq" id="YP_009018749.1">
    <property type="nucleotide sequence ID" value="NC_023744.1"/>
</dbReference>
<sequence length="67" mass="7238">MIRAAAERLCAGKLRKRAEAAERAAADWQALCLNLAERNMRLRQAIGGVTPPAAADAALLDAPRWLL</sequence>
<proteinExistence type="predicted"/>
<accession>G8I4H1</accession>
<keyword evidence="2" id="KW-1185">Reference proteome</keyword>
<dbReference type="KEGG" id="vg:18990059"/>
<evidence type="ECO:0000313" key="1">
    <source>
        <dbReference type="EMBL" id="AER47615.1"/>
    </source>
</evidence>
<dbReference type="GeneID" id="18990059"/>
<gene>
    <name evidence="1" type="primary">61</name>
    <name evidence="1" type="ORF">DS6A_61</name>
</gene>
<evidence type="ECO:0000313" key="2">
    <source>
        <dbReference type="Proteomes" id="UP000005857"/>
    </source>
</evidence>
<dbReference type="Proteomes" id="UP000005857">
    <property type="component" value="Segment"/>
</dbReference>
<protein>
    <submittedName>
        <fullName evidence="1">Uncharacterized protein</fullName>
    </submittedName>
</protein>